<dbReference type="PANTHER" id="PTHR12411">
    <property type="entry name" value="CYSTEINE PROTEASE FAMILY C1-RELATED"/>
    <property type="match status" value="1"/>
</dbReference>
<proteinExistence type="inferred from homology"/>
<reference evidence="4" key="3">
    <citation type="submission" date="2016-08" db="EMBL/GenBank/DDBJ databases">
        <title>Sequencing, Assembly and Comparative Genomics of S. aureofaciens ATCC 10762.</title>
        <authorList>
            <person name="Gradnigo J.S."/>
            <person name="Johnson N."/>
            <person name="Somerville G.A."/>
        </authorList>
    </citation>
    <scope>NUCLEOTIDE SEQUENCE [LARGE SCALE GENOMIC DNA]</scope>
    <source>
        <strain evidence="4">ATCC 10762</strain>
    </source>
</reference>
<dbReference type="Pfam" id="PF00112">
    <property type="entry name" value="Peptidase_C1"/>
    <property type="match status" value="1"/>
</dbReference>
<dbReference type="SUPFAM" id="SSF54001">
    <property type="entry name" value="Cysteine proteinases"/>
    <property type="match status" value="1"/>
</dbReference>
<reference evidence="5" key="4">
    <citation type="submission" date="2016-08" db="EMBL/GenBank/DDBJ databases">
        <title>Sequencing, assembly and comparative genomics of S. aureofaciens ATCC 10762.</title>
        <authorList>
            <person name="Gradnigo J.S."/>
            <person name="Johnson N."/>
            <person name="Somerville G.A."/>
        </authorList>
    </citation>
    <scope>NUCLEOTIDE SEQUENCE [LARGE SCALE GENOMIC DNA]</scope>
    <source>
        <strain evidence="5">ATCC 10762 / DSM 40127 / CCM 3239 / JCM 4008 / LMG 5968 / NBRC 12843 / NCIMB 8234 / A-377</strain>
    </source>
</reference>
<evidence type="ECO:0000313" key="3">
    <source>
        <dbReference type="EMBL" id="GGU93973.1"/>
    </source>
</evidence>
<dbReference type="GeneID" id="97488438"/>
<accession>A0A8H9HW87</accession>
<organism evidence="4 5">
    <name type="scientific">Kitasatospora aureofaciens</name>
    <name type="common">Streptomyces aureofaciens</name>
    <dbReference type="NCBI Taxonomy" id="1894"/>
    <lineage>
        <taxon>Bacteria</taxon>
        <taxon>Bacillati</taxon>
        <taxon>Actinomycetota</taxon>
        <taxon>Actinomycetes</taxon>
        <taxon>Kitasatosporales</taxon>
        <taxon>Streptomycetaceae</taxon>
        <taxon>Kitasatospora</taxon>
    </lineage>
</organism>
<accession>A0A1E7N8W5</accession>
<evidence type="ECO:0000313" key="4">
    <source>
        <dbReference type="EMBL" id="OEV37140.1"/>
    </source>
</evidence>
<dbReference type="PROSITE" id="PS00639">
    <property type="entry name" value="THIOL_PROTEASE_HIS"/>
    <property type="match status" value="1"/>
</dbReference>
<protein>
    <submittedName>
        <fullName evidence="4">Peptidase C1</fullName>
    </submittedName>
</protein>
<dbReference type="GO" id="GO:0006508">
    <property type="term" value="P:proteolysis"/>
    <property type="evidence" value="ECO:0007669"/>
    <property type="project" value="InterPro"/>
</dbReference>
<feature type="domain" description="Peptidase C1A papain C-terminal" evidence="2">
    <location>
        <begin position="36"/>
        <end position="267"/>
    </location>
</feature>
<name>A0A1E7N8W5_KITAU</name>
<dbReference type="InterPro" id="IPR013128">
    <property type="entry name" value="Peptidase_C1A"/>
</dbReference>
<dbReference type="GO" id="GO:0008234">
    <property type="term" value="F:cysteine-type peptidase activity"/>
    <property type="evidence" value="ECO:0007669"/>
    <property type="project" value="InterPro"/>
</dbReference>
<comment type="caution">
    <text evidence="4">The sequence shown here is derived from an EMBL/GenBank/DDBJ whole genome shotgun (WGS) entry which is preliminary data.</text>
</comment>
<reference evidence="4 5" key="2">
    <citation type="submission" date="2014-07" db="EMBL/GenBank/DDBJ databases">
        <authorList>
            <person name="Zhang J.E."/>
            <person name="Yang H."/>
            <person name="Guo J."/>
            <person name="Deng Z."/>
            <person name="Luo H."/>
            <person name="Luo M."/>
            <person name="Zhao B."/>
        </authorList>
    </citation>
    <scope>NUCLEOTIDE SEQUENCE [LARGE SCALE GENOMIC DNA]</scope>
    <source>
        <strain evidence="4">ATCC 10762</strain>
        <strain evidence="5">ATCC 10762 / DSM 40127 / CCM 3239 / JCM 4008 / LMG 5968 / NBRC 12843 / NCIMB 8234 / A-377</strain>
    </source>
</reference>
<dbReference type="KEGG" id="kau:B6264_24200"/>
<evidence type="ECO:0000313" key="5">
    <source>
        <dbReference type="Proteomes" id="UP000037395"/>
    </source>
</evidence>
<dbReference type="EMBL" id="JPRF03000021">
    <property type="protein sequence ID" value="OEV37140.1"/>
    <property type="molecule type" value="Genomic_DNA"/>
</dbReference>
<dbReference type="OrthoDB" id="5289073at2"/>
<dbReference type="Gene3D" id="3.90.70.10">
    <property type="entry name" value="Cysteine proteinases"/>
    <property type="match status" value="1"/>
</dbReference>
<sequence>MPHPTTRRTARYGWAPDLPDARDFLYSAPRLSLISLPPAADLRGQCPPVYDQGEIGSCTANAIAAAFEFELMRQNLQAFVPSRLFIYYNERVIEGHTSTDSGAQLRDGIKSVANLGVCPEDEWPYDGTPALSDGGPFPPTARAGQKPPANCYTEALKSTVTGYQRVTRDINQFKACLASGFPFVFGFTVYADFESAEVKKTGVAQLPTTDEEVIGGHAVMAVGYDDQTERFIVRNSWGPGWGMDGYFTMPYAYLTEQGLASDFWTIRIVT</sequence>
<dbReference type="Proteomes" id="UP000610124">
    <property type="component" value="Unassembled WGS sequence"/>
</dbReference>
<dbReference type="RefSeq" id="WP_030555689.1">
    <property type="nucleotide sequence ID" value="NZ_BMUB01000015.1"/>
</dbReference>
<dbReference type="EMBL" id="BMUB01000015">
    <property type="protein sequence ID" value="GGU93973.1"/>
    <property type="molecule type" value="Genomic_DNA"/>
</dbReference>
<dbReference type="CDD" id="cd02619">
    <property type="entry name" value="Peptidase_C1"/>
    <property type="match status" value="1"/>
</dbReference>
<comment type="similarity">
    <text evidence="1">Belongs to the peptidase C1 family.</text>
</comment>
<keyword evidence="5" id="KW-1185">Reference proteome</keyword>
<gene>
    <name evidence="3" type="ORF">GCM10010502_54600</name>
    <name evidence="4" type="ORF">HS99_0004795</name>
</gene>
<reference evidence="3" key="1">
    <citation type="journal article" date="2014" name="Int. J. Syst. Evol. Microbiol.">
        <title>Complete genome sequence of Corynebacterium casei LMG S-19264T (=DSM 44701T), isolated from a smear-ripened cheese.</title>
        <authorList>
            <consortium name="US DOE Joint Genome Institute (JGI-PGF)"/>
            <person name="Walter F."/>
            <person name="Albersmeier A."/>
            <person name="Kalinowski J."/>
            <person name="Ruckert C."/>
        </authorList>
    </citation>
    <scope>NUCLEOTIDE SEQUENCE</scope>
    <source>
        <strain evidence="3">JCM 4434</strain>
    </source>
</reference>
<dbReference type="InterPro" id="IPR000668">
    <property type="entry name" value="Peptidase_C1A_C"/>
</dbReference>
<dbReference type="AlphaFoldDB" id="A0A1E7N8W5"/>
<dbReference type="SMART" id="SM00645">
    <property type="entry name" value="Pept_C1"/>
    <property type="match status" value="1"/>
</dbReference>
<dbReference type="InterPro" id="IPR038765">
    <property type="entry name" value="Papain-like_cys_pep_sf"/>
</dbReference>
<reference evidence="3" key="5">
    <citation type="submission" date="2020-09" db="EMBL/GenBank/DDBJ databases">
        <authorList>
            <person name="Sun Q."/>
            <person name="Ohkuma M."/>
        </authorList>
    </citation>
    <scope>NUCLEOTIDE SEQUENCE</scope>
    <source>
        <strain evidence="3">JCM 4434</strain>
    </source>
</reference>
<evidence type="ECO:0000256" key="1">
    <source>
        <dbReference type="ARBA" id="ARBA00008455"/>
    </source>
</evidence>
<dbReference type="InterPro" id="IPR025660">
    <property type="entry name" value="Pept_his_AS"/>
</dbReference>
<evidence type="ECO:0000259" key="2">
    <source>
        <dbReference type="SMART" id="SM00645"/>
    </source>
</evidence>
<dbReference type="Proteomes" id="UP000037395">
    <property type="component" value="Unassembled WGS sequence"/>
</dbReference>